<protein>
    <recommendedName>
        <fullName evidence="3">MYND finger</fullName>
    </recommendedName>
</protein>
<dbReference type="RefSeq" id="WP_151131870.1">
    <property type="nucleotide sequence ID" value="NZ_CP043311.1"/>
</dbReference>
<evidence type="ECO:0000313" key="1">
    <source>
        <dbReference type="EMBL" id="QEY61316.1"/>
    </source>
</evidence>
<proteinExistence type="predicted"/>
<dbReference type="KEGG" id="plal:FXN65_04335"/>
<dbReference type="Proteomes" id="UP000327179">
    <property type="component" value="Chromosome"/>
</dbReference>
<organism evidence="1 2">
    <name type="scientific">Metapseudomonas lalkuanensis</name>
    <dbReference type="NCBI Taxonomy" id="2604832"/>
    <lineage>
        <taxon>Bacteria</taxon>
        <taxon>Pseudomonadati</taxon>
        <taxon>Pseudomonadota</taxon>
        <taxon>Gammaproteobacteria</taxon>
        <taxon>Pseudomonadales</taxon>
        <taxon>Pseudomonadaceae</taxon>
        <taxon>Metapseudomonas</taxon>
    </lineage>
</organism>
<dbReference type="InterPro" id="IPR049708">
    <property type="entry name" value="PP0621-like"/>
</dbReference>
<keyword evidence="2" id="KW-1185">Reference proteome</keyword>
<sequence>MFRLLFWIAVIFAAIWLWRRFKTPSTPRPQPRQQDATQPMVRCAQCGIHVPRNHALSRDDRWYCSRAHLEQDQGSGER</sequence>
<reference evidence="1 2" key="1">
    <citation type="submission" date="2019-08" db="EMBL/GenBank/DDBJ databases">
        <title>Whole-genome Sequencing of e-waste polymer degrading bacterium Pseudomonas sp. strain PE08.</title>
        <authorList>
            <person name="Kirdat K."/>
            <person name="Debbarma P."/>
            <person name="Narawade N."/>
            <person name="Suyal D."/>
            <person name="Thorat V."/>
            <person name="Shouche Y."/>
            <person name="Goel R."/>
            <person name="Yadav A."/>
        </authorList>
    </citation>
    <scope>NUCLEOTIDE SEQUENCE [LARGE SCALE GENOMIC DNA]</scope>
    <source>
        <strain evidence="1 2">PE08</strain>
    </source>
</reference>
<dbReference type="AlphaFoldDB" id="A0A5J6QKG2"/>
<dbReference type="NCBIfam" id="NF041023">
    <property type="entry name" value="PP0621_fam"/>
    <property type="match status" value="1"/>
</dbReference>
<gene>
    <name evidence="1" type="ORF">FXN65_04335</name>
</gene>
<evidence type="ECO:0000313" key="2">
    <source>
        <dbReference type="Proteomes" id="UP000327179"/>
    </source>
</evidence>
<evidence type="ECO:0008006" key="3">
    <source>
        <dbReference type="Google" id="ProtNLM"/>
    </source>
</evidence>
<dbReference type="EMBL" id="CP043311">
    <property type="protein sequence ID" value="QEY61316.1"/>
    <property type="molecule type" value="Genomic_DNA"/>
</dbReference>
<accession>A0A5J6QKG2</accession>
<name>A0A5J6QKG2_9GAMM</name>